<feature type="binding site" evidence="12">
    <location>
        <position position="91"/>
    </location>
    <ligand>
        <name>Mg(2+)</name>
        <dbReference type="ChEBI" id="CHEBI:18420"/>
        <label>1</label>
        <note>catalytic</note>
    </ligand>
</feature>
<gene>
    <name evidence="13" type="primary">hisN</name>
    <name evidence="13" type="ORF">DSM110277_01220</name>
</gene>
<keyword evidence="5" id="KW-0028">Amino-acid biosynthesis</keyword>
<dbReference type="Pfam" id="PF00459">
    <property type="entry name" value="Inositol_P"/>
    <property type="match status" value="1"/>
</dbReference>
<dbReference type="Gene3D" id="3.30.540.10">
    <property type="entry name" value="Fructose-1,6-Bisphosphatase, subunit A, domain 1"/>
    <property type="match status" value="1"/>
</dbReference>
<name>A0AAX3AC49_9RHOB</name>
<evidence type="ECO:0000256" key="11">
    <source>
        <dbReference type="NCBIfam" id="TIGR02067"/>
    </source>
</evidence>
<evidence type="ECO:0000256" key="5">
    <source>
        <dbReference type="ARBA" id="ARBA00022605"/>
    </source>
</evidence>
<keyword evidence="7 13" id="KW-0378">Hydrolase</keyword>
<evidence type="ECO:0000313" key="14">
    <source>
        <dbReference type="Proteomes" id="UP000830781"/>
    </source>
</evidence>
<evidence type="ECO:0000256" key="1">
    <source>
        <dbReference type="ARBA" id="ARBA00001946"/>
    </source>
</evidence>
<dbReference type="PANTHER" id="PTHR20854:SF4">
    <property type="entry name" value="INOSITOL-1-MONOPHOSPHATASE-RELATED"/>
    <property type="match status" value="1"/>
</dbReference>
<feature type="binding site" evidence="12">
    <location>
        <position position="75"/>
    </location>
    <ligand>
        <name>Mg(2+)</name>
        <dbReference type="ChEBI" id="CHEBI:18420"/>
        <label>1</label>
        <note>catalytic</note>
    </ligand>
</feature>
<evidence type="ECO:0000256" key="4">
    <source>
        <dbReference type="ARBA" id="ARBA00013085"/>
    </source>
</evidence>
<evidence type="ECO:0000256" key="10">
    <source>
        <dbReference type="ARBA" id="ARBA00049158"/>
    </source>
</evidence>
<evidence type="ECO:0000256" key="12">
    <source>
        <dbReference type="PIRSR" id="PIRSR600760-2"/>
    </source>
</evidence>
<dbReference type="GO" id="GO:0008934">
    <property type="term" value="F:inositol monophosphate 1-phosphatase activity"/>
    <property type="evidence" value="ECO:0007669"/>
    <property type="project" value="TreeGrafter"/>
</dbReference>
<sequence>MIPNMHSDPDILRVGHLLADAASAAILPHFRQADLIADNKFQSGYDPVTEADRAAELAMRDILARERPNDAILGEEYGIAEGTSGLTWVLDPIDGTRGFVSGTPTWGVLIAVSNADGPFFGIIDQPYIRERFVGHSGQAEVSGPSGVHPLRTRGARALSQATVFTTFPEVGTTSEGAAFAEVARHARLARFGMDCYAYALVASGQVDLVIEAGLQPYDIQAPIALVQAAGGIVTDWDGGPAHHGGRAIAAANADIHAEALEFVRNCPI</sequence>
<evidence type="ECO:0000256" key="8">
    <source>
        <dbReference type="ARBA" id="ARBA00022842"/>
    </source>
</evidence>
<evidence type="ECO:0000256" key="2">
    <source>
        <dbReference type="ARBA" id="ARBA00004970"/>
    </source>
</evidence>
<dbReference type="InterPro" id="IPR011809">
    <property type="entry name" value="His_9_proposed"/>
</dbReference>
<dbReference type="CDD" id="cd01641">
    <property type="entry name" value="Bacterial_IMPase_like_1"/>
    <property type="match status" value="1"/>
</dbReference>
<protein>
    <recommendedName>
        <fullName evidence="4 11">Histidinol-phosphatase</fullName>
        <ecNumber evidence="4 11">3.1.3.15</ecNumber>
    </recommendedName>
</protein>
<keyword evidence="14" id="KW-1185">Reference proteome</keyword>
<dbReference type="GO" id="GO:0046872">
    <property type="term" value="F:metal ion binding"/>
    <property type="evidence" value="ECO:0007669"/>
    <property type="project" value="UniProtKB-KW"/>
</dbReference>
<dbReference type="AlphaFoldDB" id="A0AAX3AC49"/>
<dbReference type="SUPFAM" id="SSF56655">
    <property type="entry name" value="Carbohydrate phosphatase"/>
    <property type="match status" value="1"/>
</dbReference>
<dbReference type="EC" id="3.1.3.15" evidence="4 11"/>
<comment type="cofactor">
    <cofactor evidence="1 12">
        <name>Mg(2+)</name>
        <dbReference type="ChEBI" id="CHEBI:18420"/>
    </cofactor>
</comment>
<comment type="catalytic activity">
    <reaction evidence="10">
        <text>L-histidinol phosphate + H2O = L-histidinol + phosphate</text>
        <dbReference type="Rhea" id="RHEA:14465"/>
        <dbReference type="ChEBI" id="CHEBI:15377"/>
        <dbReference type="ChEBI" id="CHEBI:43474"/>
        <dbReference type="ChEBI" id="CHEBI:57699"/>
        <dbReference type="ChEBI" id="CHEBI:57980"/>
        <dbReference type="EC" id="3.1.3.15"/>
    </reaction>
</comment>
<dbReference type="PRINTS" id="PR00377">
    <property type="entry name" value="IMPHPHTASES"/>
</dbReference>
<proteinExistence type="inferred from homology"/>
<dbReference type="InterPro" id="IPR020583">
    <property type="entry name" value="Inositol_monoP_metal-BS"/>
</dbReference>
<dbReference type="PROSITE" id="PS00629">
    <property type="entry name" value="IMP_1"/>
    <property type="match status" value="1"/>
</dbReference>
<dbReference type="GO" id="GO:0007165">
    <property type="term" value="P:signal transduction"/>
    <property type="evidence" value="ECO:0007669"/>
    <property type="project" value="TreeGrafter"/>
</dbReference>
<evidence type="ECO:0000256" key="9">
    <source>
        <dbReference type="ARBA" id="ARBA00023102"/>
    </source>
</evidence>
<keyword evidence="8 12" id="KW-0460">Magnesium</keyword>
<feature type="binding site" evidence="12">
    <location>
        <position position="93"/>
    </location>
    <ligand>
        <name>Mg(2+)</name>
        <dbReference type="ChEBI" id="CHEBI:18420"/>
        <label>2</label>
    </ligand>
</feature>
<dbReference type="GO" id="GO:0004401">
    <property type="term" value="F:histidinol-phosphatase activity"/>
    <property type="evidence" value="ECO:0007669"/>
    <property type="project" value="UniProtKB-UniRule"/>
</dbReference>
<dbReference type="NCBIfam" id="TIGR02067">
    <property type="entry name" value="his_9_HisN"/>
    <property type="match status" value="1"/>
</dbReference>
<dbReference type="InterPro" id="IPR000760">
    <property type="entry name" value="Inositol_monophosphatase-like"/>
</dbReference>
<dbReference type="EMBL" id="CP084959">
    <property type="protein sequence ID" value="UOA22812.1"/>
    <property type="molecule type" value="Genomic_DNA"/>
</dbReference>
<dbReference type="PANTHER" id="PTHR20854">
    <property type="entry name" value="INOSITOL MONOPHOSPHATASE"/>
    <property type="match status" value="1"/>
</dbReference>
<dbReference type="GO" id="GO:0006020">
    <property type="term" value="P:inositol metabolic process"/>
    <property type="evidence" value="ECO:0007669"/>
    <property type="project" value="TreeGrafter"/>
</dbReference>
<keyword evidence="9" id="KW-0368">Histidine biosynthesis</keyword>
<evidence type="ECO:0000256" key="7">
    <source>
        <dbReference type="ARBA" id="ARBA00022801"/>
    </source>
</evidence>
<evidence type="ECO:0000256" key="6">
    <source>
        <dbReference type="ARBA" id="ARBA00022723"/>
    </source>
</evidence>
<dbReference type="GO" id="GO:0000105">
    <property type="term" value="P:L-histidine biosynthetic process"/>
    <property type="evidence" value="ECO:0007669"/>
    <property type="project" value="UniProtKB-UniRule"/>
</dbReference>
<dbReference type="Gene3D" id="3.40.190.80">
    <property type="match status" value="1"/>
</dbReference>
<organism evidence="13 14">
    <name type="scientific">Sulfitobacter pontiacus</name>
    <dbReference type="NCBI Taxonomy" id="60137"/>
    <lineage>
        <taxon>Bacteria</taxon>
        <taxon>Pseudomonadati</taxon>
        <taxon>Pseudomonadota</taxon>
        <taxon>Alphaproteobacteria</taxon>
        <taxon>Rhodobacterales</taxon>
        <taxon>Roseobacteraceae</taxon>
        <taxon>Sulfitobacter</taxon>
    </lineage>
</organism>
<comment type="similarity">
    <text evidence="3">Belongs to the inositol monophosphatase superfamily.</text>
</comment>
<comment type="pathway">
    <text evidence="2">Amino-acid biosynthesis; L-histidine biosynthesis; L-histidine from 5-phospho-alpha-D-ribose 1-diphosphate: step 8/9.</text>
</comment>
<accession>A0AAX3AC49</accession>
<evidence type="ECO:0000313" key="13">
    <source>
        <dbReference type="EMBL" id="UOA22812.1"/>
    </source>
</evidence>
<feature type="binding site" evidence="12">
    <location>
        <position position="94"/>
    </location>
    <ligand>
        <name>Mg(2+)</name>
        <dbReference type="ChEBI" id="CHEBI:18420"/>
        <label>1</label>
        <note>catalytic</note>
    </ligand>
</feature>
<feature type="binding site" evidence="12">
    <location>
        <position position="218"/>
    </location>
    <ligand>
        <name>Mg(2+)</name>
        <dbReference type="ChEBI" id="CHEBI:18420"/>
        <label>1</label>
        <note>catalytic</note>
    </ligand>
</feature>
<keyword evidence="6 12" id="KW-0479">Metal-binding</keyword>
<reference evidence="14" key="1">
    <citation type="journal article" date="2022" name="Microorganisms">
        <title>Beyond the ABCs#Discovery of Three New Plasmid Types in Rhodobacterales (RepQ, RepY, RepW).</title>
        <authorList>
            <person name="Freese H.M."/>
            <person name="Ringel V."/>
            <person name="Overmann J."/>
            <person name="Petersen J."/>
        </authorList>
    </citation>
    <scope>NUCLEOTIDE SEQUENCE [LARGE SCALE GENOMIC DNA]</scope>
    <source>
        <strain evidence="14">DSM 110277</strain>
    </source>
</reference>
<evidence type="ECO:0000256" key="3">
    <source>
        <dbReference type="ARBA" id="ARBA00009759"/>
    </source>
</evidence>
<dbReference type="Proteomes" id="UP000830781">
    <property type="component" value="Chromosome"/>
</dbReference>